<evidence type="ECO:0000313" key="2">
    <source>
        <dbReference type="EMBL" id="GMI97561.1"/>
    </source>
</evidence>
<evidence type="ECO:0000313" key="3">
    <source>
        <dbReference type="Proteomes" id="UP001165190"/>
    </source>
</evidence>
<comment type="caution">
    <text evidence="2">The sequence shown here is derived from an EMBL/GenBank/DDBJ whole genome shotgun (WGS) entry which is preliminary data.</text>
</comment>
<organism evidence="2 3">
    <name type="scientific">Hibiscus trionum</name>
    <name type="common">Flower of an hour</name>
    <dbReference type="NCBI Taxonomy" id="183268"/>
    <lineage>
        <taxon>Eukaryota</taxon>
        <taxon>Viridiplantae</taxon>
        <taxon>Streptophyta</taxon>
        <taxon>Embryophyta</taxon>
        <taxon>Tracheophyta</taxon>
        <taxon>Spermatophyta</taxon>
        <taxon>Magnoliopsida</taxon>
        <taxon>eudicotyledons</taxon>
        <taxon>Gunneridae</taxon>
        <taxon>Pentapetalae</taxon>
        <taxon>rosids</taxon>
        <taxon>malvids</taxon>
        <taxon>Malvales</taxon>
        <taxon>Malvaceae</taxon>
        <taxon>Malvoideae</taxon>
        <taxon>Hibiscus</taxon>
    </lineage>
</organism>
<evidence type="ECO:0000256" key="1">
    <source>
        <dbReference type="SAM" id="MobiDB-lite"/>
    </source>
</evidence>
<dbReference type="Proteomes" id="UP001165190">
    <property type="component" value="Unassembled WGS sequence"/>
</dbReference>
<name>A0A9W7IL60_HIBTR</name>
<sequence>MTLEDFLMKAGAIREEDVRGAVNQVGMGSDVVDGGSENRSMSTVSRDDNTTVSSEDSSCPDESEDSSWNWWVCGGGAWGSDFSGDKFCDS</sequence>
<dbReference type="EMBL" id="BSYR01000030">
    <property type="protein sequence ID" value="GMI97561.1"/>
    <property type="molecule type" value="Genomic_DNA"/>
</dbReference>
<dbReference type="AlphaFoldDB" id="A0A9W7IL60"/>
<gene>
    <name evidence="2" type="ORF">HRI_003425400</name>
</gene>
<reference evidence="2" key="1">
    <citation type="submission" date="2023-05" db="EMBL/GenBank/DDBJ databases">
        <title>Genome and transcriptome analyses reveal genes involved in the formation of fine ridges on petal epidermal cells in Hibiscus trionum.</title>
        <authorList>
            <person name="Koshimizu S."/>
            <person name="Masuda S."/>
            <person name="Ishii T."/>
            <person name="Shirasu K."/>
            <person name="Hoshino A."/>
            <person name="Arita M."/>
        </authorList>
    </citation>
    <scope>NUCLEOTIDE SEQUENCE</scope>
    <source>
        <strain evidence="2">Hamamatsu line</strain>
    </source>
</reference>
<protein>
    <submittedName>
        <fullName evidence="2">Uncharacterized protein</fullName>
    </submittedName>
</protein>
<feature type="compositionally biased region" description="Low complexity" evidence="1">
    <location>
        <begin position="25"/>
        <end position="35"/>
    </location>
</feature>
<keyword evidence="3" id="KW-1185">Reference proteome</keyword>
<proteinExistence type="predicted"/>
<accession>A0A9W7IL60</accession>
<feature type="region of interest" description="Disordered" evidence="1">
    <location>
        <begin position="24"/>
        <end position="66"/>
    </location>
</feature>